<gene>
    <name evidence="1" type="ORF">KQX54_009245</name>
</gene>
<proteinExistence type="predicted"/>
<reference evidence="1 2" key="1">
    <citation type="journal article" date="2021" name="J. Hered.">
        <title>A chromosome-level genome assembly of the parasitoid wasp, Cotesia glomerata (Hymenoptera: Braconidae).</title>
        <authorList>
            <person name="Pinto B.J."/>
            <person name="Weis J.J."/>
            <person name="Gamble T."/>
            <person name="Ode P.J."/>
            <person name="Paul R."/>
            <person name="Zaspel J.M."/>
        </authorList>
    </citation>
    <scope>NUCLEOTIDE SEQUENCE [LARGE SCALE GENOMIC DNA]</scope>
    <source>
        <strain evidence="1">CgM1</strain>
    </source>
</reference>
<dbReference type="Gene3D" id="1.20.890.10">
    <property type="entry name" value="cAMP-dependent protein kinase regulatory subunit, dimerization-anchoring domain"/>
    <property type="match status" value="1"/>
</dbReference>
<dbReference type="Proteomes" id="UP000826195">
    <property type="component" value="Unassembled WGS sequence"/>
</dbReference>
<comment type="caution">
    <text evidence="1">The sequence shown here is derived from an EMBL/GenBank/DDBJ whole genome shotgun (WGS) entry which is preliminary data.</text>
</comment>
<dbReference type="CDD" id="cd12100">
    <property type="entry name" value="DD_CABYR_SP17"/>
    <property type="match status" value="1"/>
</dbReference>
<keyword evidence="2" id="KW-1185">Reference proteome</keyword>
<accession>A0AAV7HY70</accession>
<name>A0AAV7HY70_COTGL</name>
<dbReference type="AlphaFoldDB" id="A0AAV7HY70"/>
<organism evidence="1 2">
    <name type="scientific">Cotesia glomerata</name>
    <name type="common">Lepidopteran parasitic wasp</name>
    <name type="synonym">Apanteles glomeratus</name>
    <dbReference type="NCBI Taxonomy" id="32391"/>
    <lineage>
        <taxon>Eukaryota</taxon>
        <taxon>Metazoa</taxon>
        <taxon>Ecdysozoa</taxon>
        <taxon>Arthropoda</taxon>
        <taxon>Hexapoda</taxon>
        <taxon>Insecta</taxon>
        <taxon>Pterygota</taxon>
        <taxon>Neoptera</taxon>
        <taxon>Endopterygota</taxon>
        <taxon>Hymenoptera</taxon>
        <taxon>Apocrita</taxon>
        <taxon>Ichneumonoidea</taxon>
        <taxon>Braconidae</taxon>
        <taxon>Microgastrinae</taxon>
        <taxon>Cotesia</taxon>
    </lineage>
</organism>
<protein>
    <submittedName>
        <fullName evidence="1">Uncharacterized protein</fullName>
    </submittedName>
</protein>
<dbReference type="InterPro" id="IPR047579">
    <property type="entry name" value="DD_CABYR_SP17"/>
</dbReference>
<evidence type="ECO:0000313" key="2">
    <source>
        <dbReference type="Proteomes" id="UP000826195"/>
    </source>
</evidence>
<dbReference type="SUPFAM" id="SSF47391">
    <property type="entry name" value="Dimerization-anchoring domain of cAMP-dependent PK regulatory subunit"/>
    <property type="match status" value="1"/>
</dbReference>
<sequence length="144" mass="16491">MDSILQNYNSKFMYRVPDGLRELCKDISHKVLRSQPTNIYHFIADYVDVLLITRDNTKVAINVVNNIVESSEFIINTLDSMGLDLKQIARVAPKLQQAFRDYLDTNHKSYDECGITMKKIIDNASIESDQAQKAATTIQVMLYI</sequence>
<evidence type="ECO:0000313" key="1">
    <source>
        <dbReference type="EMBL" id="KAH0539862.1"/>
    </source>
</evidence>
<dbReference type="EMBL" id="JAHXZJ010002609">
    <property type="protein sequence ID" value="KAH0539862.1"/>
    <property type="molecule type" value="Genomic_DNA"/>
</dbReference>